<feature type="region of interest" description="Disordered" evidence="1">
    <location>
        <begin position="250"/>
        <end position="322"/>
    </location>
</feature>
<dbReference type="OrthoDB" id="3801458at2759"/>
<reference evidence="2 3" key="1">
    <citation type="journal article" date="2018" name="Sci. Rep.">
        <title>Comparative genomics provides insights into the lifestyle and reveals functional heterogeneity of dark septate endophytic fungi.</title>
        <authorList>
            <person name="Knapp D.G."/>
            <person name="Nemeth J.B."/>
            <person name="Barry K."/>
            <person name="Hainaut M."/>
            <person name="Henrissat B."/>
            <person name="Johnson J."/>
            <person name="Kuo A."/>
            <person name="Lim J.H.P."/>
            <person name="Lipzen A."/>
            <person name="Nolan M."/>
            <person name="Ohm R.A."/>
            <person name="Tamas L."/>
            <person name="Grigoriev I.V."/>
            <person name="Spatafora J.W."/>
            <person name="Nagy L.G."/>
            <person name="Kovacs G.M."/>
        </authorList>
    </citation>
    <scope>NUCLEOTIDE SEQUENCE [LARGE SCALE GENOMIC DNA]</scope>
    <source>
        <strain evidence="2 3">DSE2036</strain>
    </source>
</reference>
<evidence type="ECO:0000313" key="3">
    <source>
        <dbReference type="Proteomes" id="UP000244855"/>
    </source>
</evidence>
<protein>
    <submittedName>
        <fullName evidence="2">Uncharacterized protein</fullName>
    </submittedName>
</protein>
<dbReference type="Proteomes" id="UP000244855">
    <property type="component" value="Unassembled WGS sequence"/>
</dbReference>
<evidence type="ECO:0000313" key="2">
    <source>
        <dbReference type="EMBL" id="PVI05249.1"/>
    </source>
</evidence>
<keyword evidence="3" id="KW-1185">Reference proteome</keyword>
<sequence length="473" mass="53029">MPASLKKFIKKIFKWKDHKDCDKHAASPTLPHHPNQFPKPVSRLPPPVVTKPPAVFARWNGMSSLSTSETRNRTLSTISTVPSYRDTPESTPPSSPCEQKIRRVGFVLGDRYHKGNGDVGVIITEKFNRVGFVLDSMYYAGGNRTSTDTENACGYRGKFAGVTEETHCNDESEDDASFANVQEQDYQDSEHVEEDMVDHIGQITLETEHEDGEKQDSPVSPRPLLYDSSDIISPNEYLDLYANDVPSEQNIDIDSEDFPHERGLDASPSKHSFLSFHYNPEDDTDDETDDEADNEADDEADDDAELARPTTPPNLTSAFDPYSSDIEEEDTTIISESSFDAQFPLRADLTASTHEILAPKPKRNWQASQLLAAIGECPPSPPPSYCSPSIEEDEGGEGVIAMYGRHPAFMSQASFDALPDWSDVEDDPEYNTRYGRGVSSGSSEEEVMFEMAAEMTEEERRRMEEWEYENVFF</sequence>
<proteinExistence type="predicted"/>
<feature type="compositionally biased region" description="Acidic residues" evidence="1">
    <location>
        <begin position="281"/>
        <end position="304"/>
    </location>
</feature>
<feature type="region of interest" description="Disordered" evidence="1">
    <location>
        <begin position="422"/>
        <end position="446"/>
    </location>
</feature>
<name>A0A2V1E562_9PLEO</name>
<gene>
    <name evidence="2" type="ORF">DM02DRAFT_650899</name>
</gene>
<feature type="region of interest" description="Disordered" evidence="1">
    <location>
        <begin position="206"/>
        <end position="228"/>
    </location>
</feature>
<organism evidence="2 3">
    <name type="scientific">Periconia macrospinosa</name>
    <dbReference type="NCBI Taxonomy" id="97972"/>
    <lineage>
        <taxon>Eukaryota</taxon>
        <taxon>Fungi</taxon>
        <taxon>Dikarya</taxon>
        <taxon>Ascomycota</taxon>
        <taxon>Pezizomycotina</taxon>
        <taxon>Dothideomycetes</taxon>
        <taxon>Pleosporomycetidae</taxon>
        <taxon>Pleosporales</taxon>
        <taxon>Massarineae</taxon>
        <taxon>Periconiaceae</taxon>
        <taxon>Periconia</taxon>
    </lineage>
</organism>
<feature type="region of interest" description="Disordered" evidence="1">
    <location>
        <begin position="67"/>
        <end position="97"/>
    </location>
</feature>
<feature type="compositionally biased region" description="Polar residues" evidence="1">
    <location>
        <begin position="67"/>
        <end position="82"/>
    </location>
</feature>
<accession>A0A2V1E562</accession>
<feature type="region of interest" description="Disordered" evidence="1">
    <location>
        <begin position="24"/>
        <end position="45"/>
    </location>
</feature>
<dbReference type="EMBL" id="KZ805315">
    <property type="protein sequence ID" value="PVI05249.1"/>
    <property type="molecule type" value="Genomic_DNA"/>
</dbReference>
<dbReference type="AlphaFoldDB" id="A0A2V1E562"/>
<evidence type="ECO:0000256" key="1">
    <source>
        <dbReference type="SAM" id="MobiDB-lite"/>
    </source>
</evidence>